<evidence type="ECO:0000256" key="9">
    <source>
        <dbReference type="RuleBase" id="RU365077"/>
    </source>
</evidence>
<dbReference type="InterPro" id="IPR042276">
    <property type="entry name" value="CapZ_alpha/beta_2"/>
</dbReference>
<keyword evidence="3 9" id="KW-0117">Actin capping</keyword>
<accession>A0A8D3DN47</accession>
<dbReference type="GO" id="GO:0030863">
    <property type="term" value="C:cortical cytoskeleton"/>
    <property type="evidence" value="ECO:0007669"/>
    <property type="project" value="TreeGrafter"/>
</dbReference>
<dbReference type="GO" id="GO:0008290">
    <property type="term" value="C:F-actin capping protein complex"/>
    <property type="evidence" value="ECO:0007669"/>
    <property type="project" value="UniProtKB-UniRule"/>
</dbReference>
<evidence type="ECO:0000313" key="12">
    <source>
        <dbReference type="Proteomes" id="UP000694558"/>
    </source>
</evidence>
<name>A0A8D3DN47_SCOMX</name>
<dbReference type="Proteomes" id="UP000694558">
    <property type="component" value="Chromosome 6"/>
</dbReference>
<protein>
    <recommendedName>
        <fullName evidence="9">F-actin-capping protein subunit alpha</fullName>
    </recommendedName>
</protein>
<dbReference type="Pfam" id="PF01267">
    <property type="entry name" value="F-actin_cap_A"/>
    <property type="match status" value="1"/>
</dbReference>
<evidence type="ECO:0000256" key="4">
    <source>
        <dbReference type="ARBA" id="ARBA00022490"/>
    </source>
</evidence>
<evidence type="ECO:0000256" key="1">
    <source>
        <dbReference type="ARBA" id="ARBA00004245"/>
    </source>
</evidence>
<comment type="subunit">
    <text evidence="9">Heterodimer of an alpha and a beta subunit.</text>
</comment>
<dbReference type="Gene3D" id="3.90.1150.210">
    <property type="entry name" value="F-actin capping protein, beta subunit"/>
    <property type="match status" value="1"/>
</dbReference>
<gene>
    <name evidence="11" type="primary">LOC118308956</name>
</gene>
<dbReference type="InterPro" id="IPR037282">
    <property type="entry name" value="CapZ_alpha/beta"/>
</dbReference>
<keyword evidence="10" id="KW-0175">Coiled coil</keyword>
<feature type="coiled-coil region" evidence="10">
    <location>
        <begin position="204"/>
        <end position="231"/>
    </location>
</feature>
<keyword evidence="6" id="KW-0206">Cytoskeleton</keyword>
<keyword evidence="5 9" id="KW-0009">Actin-binding</keyword>
<dbReference type="InterPro" id="IPR017865">
    <property type="entry name" value="F-actin_cap_asu_CS"/>
</dbReference>
<keyword evidence="4" id="KW-0963">Cytoplasm</keyword>
<dbReference type="PROSITE" id="PS00748">
    <property type="entry name" value="F_ACTIN_CAPPING_A_1"/>
    <property type="match status" value="1"/>
</dbReference>
<evidence type="ECO:0000256" key="5">
    <source>
        <dbReference type="ARBA" id="ARBA00023203"/>
    </source>
</evidence>
<dbReference type="InterPro" id="IPR002189">
    <property type="entry name" value="CapZ_alpha"/>
</dbReference>
<comment type="subcellular location">
    <subcellularLocation>
        <location evidence="1">Cytoplasm</location>
        <location evidence="1">Cytoskeleton</location>
    </subcellularLocation>
</comment>
<dbReference type="Gene3D" id="3.30.1140.60">
    <property type="entry name" value="F-actin capping protein, alpha subunit"/>
    <property type="match status" value="1"/>
</dbReference>
<organism evidence="11 12">
    <name type="scientific">Scophthalmus maximus</name>
    <name type="common">Turbot</name>
    <name type="synonym">Psetta maxima</name>
    <dbReference type="NCBI Taxonomy" id="52904"/>
    <lineage>
        <taxon>Eukaryota</taxon>
        <taxon>Metazoa</taxon>
        <taxon>Chordata</taxon>
        <taxon>Craniata</taxon>
        <taxon>Vertebrata</taxon>
        <taxon>Euteleostomi</taxon>
        <taxon>Actinopterygii</taxon>
        <taxon>Neopterygii</taxon>
        <taxon>Teleostei</taxon>
        <taxon>Neoteleostei</taxon>
        <taxon>Acanthomorphata</taxon>
        <taxon>Carangaria</taxon>
        <taxon>Pleuronectiformes</taxon>
        <taxon>Pleuronectoidei</taxon>
        <taxon>Scophthalmidae</taxon>
        <taxon>Scophthalmus</taxon>
    </lineage>
</organism>
<dbReference type="PROSITE" id="PS00749">
    <property type="entry name" value="F_ACTIN_CAPPING_A_2"/>
    <property type="match status" value="1"/>
</dbReference>
<dbReference type="PANTHER" id="PTHR10653:SF5">
    <property type="entry name" value="F-ACTIN-CAPPING PROTEIN SUBUNIT ALPHA-1"/>
    <property type="match status" value="1"/>
</dbReference>
<dbReference type="FunFam" id="3.90.1150.210:FF:000003">
    <property type="entry name" value="F-actin-capping protein subunit alpha"/>
    <property type="match status" value="1"/>
</dbReference>
<evidence type="ECO:0000313" key="11">
    <source>
        <dbReference type="Ensembl" id="ENSSMAP00000060956.1"/>
    </source>
</evidence>
<dbReference type="FunFam" id="3.30.1140.60:FF:000001">
    <property type="entry name" value="F-actin-capping protein subunit alpha"/>
    <property type="match status" value="1"/>
</dbReference>
<evidence type="ECO:0000256" key="7">
    <source>
        <dbReference type="ARBA" id="ARBA00044965"/>
    </source>
</evidence>
<dbReference type="InterPro" id="IPR042489">
    <property type="entry name" value="CapZ_alpha_1"/>
</dbReference>
<evidence type="ECO:0000256" key="2">
    <source>
        <dbReference type="ARBA" id="ARBA00010479"/>
    </source>
</evidence>
<reference evidence="11" key="2">
    <citation type="submission" date="2025-08" db="UniProtKB">
        <authorList>
            <consortium name="Ensembl"/>
        </authorList>
    </citation>
    <scope>IDENTIFICATION</scope>
</reference>
<dbReference type="PRINTS" id="PR00191">
    <property type="entry name" value="FACTINCAPA"/>
</dbReference>
<evidence type="ECO:0000256" key="10">
    <source>
        <dbReference type="SAM" id="Coils"/>
    </source>
</evidence>
<comment type="subunit">
    <text evidence="7">Component of the F-actin capping complex, composed of a heterodimer of an alpha and a beta subunit.</text>
</comment>
<reference evidence="11" key="1">
    <citation type="submission" date="2023-05" db="EMBL/GenBank/DDBJ databases">
        <title>High-quality long-read genome of Scophthalmus maximus.</title>
        <authorList>
            <person name="Lien S."/>
            <person name="Martinez P."/>
        </authorList>
    </citation>
    <scope>NUCLEOTIDE SEQUENCE [LARGE SCALE GENOMIC DNA]</scope>
</reference>
<dbReference type="GeneTree" id="ENSGT00950000183119"/>
<comment type="similarity">
    <text evidence="2 9">Belongs to the F-actin-capping protein alpha subunit family.</text>
</comment>
<evidence type="ECO:0000256" key="6">
    <source>
        <dbReference type="ARBA" id="ARBA00023212"/>
    </source>
</evidence>
<sequence>PPDFVQLVRIAANFVMHAPPGEFNEVFNDVRVLLNNDNLLREGAAHAFAQYNMDQFTHAKVDGYEDQVLITEHGDLGNGRFFDPHNKISFKFDHLRKEASDPQPHEGEAALRQWRDACDSALRAYVKEHYPGGVCTLQCSASHTITHSSGFICCRNGRCRSEWKFSISQSTAQVSGVLKIQVHYYEDGNVQLVSHKDVQQALTVSNESQTAKELVKIIEDAENEYQTAISENYQTMSDTTFKALRRQLPVTRTKIDWNKILSYKIGKEMQNA</sequence>
<dbReference type="Ensembl" id="ENSSMAT00000035940.1">
    <property type="protein sequence ID" value="ENSSMAP00000060956.1"/>
    <property type="gene ID" value="ENSSMAG00000010579.2"/>
</dbReference>
<evidence type="ECO:0000256" key="3">
    <source>
        <dbReference type="ARBA" id="ARBA00022467"/>
    </source>
</evidence>
<dbReference type="GO" id="GO:0030036">
    <property type="term" value="P:actin cytoskeleton organization"/>
    <property type="evidence" value="ECO:0007669"/>
    <property type="project" value="TreeGrafter"/>
</dbReference>
<dbReference type="AlphaFoldDB" id="A0A8D3DN47"/>
<comment type="function">
    <text evidence="8">F-actin-capping proteins bind in a Ca(2+)-independent manner to the fast growing ends of actin filaments (barbed end) thereby blocking the exchange of subunits at these ends. Unlike other capping proteins (such as gelsolin and severin), these proteins do not sever actin filaments. May play a role in the formation of epithelial cell junctions. Forms, with CAPZB, the barbed end of the fast growing ends of actin filaments in the dynactin complex and stabilizes dynactin structure. The dynactin multiprotein complex activates the molecular motor dynein for ultra-processive transport along microtubules.</text>
</comment>
<dbReference type="GO" id="GO:0051016">
    <property type="term" value="P:barbed-end actin filament capping"/>
    <property type="evidence" value="ECO:0007669"/>
    <property type="project" value="UniProtKB-UniRule"/>
</dbReference>
<dbReference type="PANTHER" id="PTHR10653">
    <property type="entry name" value="F-ACTIN-CAPPING PROTEIN SUBUNIT ALPHA"/>
    <property type="match status" value="1"/>
</dbReference>
<dbReference type="GO" id="GO:0051015">
    <property type="term" value="F:actin filament binding"/>
    <property type="evidence" value="ECO:0007669"/>
    <property type="project" value="TreeGrafter"/>
</dbReference>
<evidence type="ECO:0000256" key="8">
    <source>
        <dbReference type="ARBA" id="ARBA00045190"/>
    </source>
</evidence>
<dbReference type="SUPFAM" id="SSF90096">
    <property type="entry name" value="Subunits of heterodimeric actin filament capping protein Capz"/>
    <property type="match status" value="1"/>
</dbReference>
<proteinExistence type="inferred from homology"/>